<evidence type="ECO:0000256" key="4">
    <source>
        <dbReference type="ARBA" id="ARBA00023002"/>
    </source>
</evidence>
<dbReference type="RefSeq" id="XP_064711200.1">
    <property type="nucleotide sequence ID" value="XM_064848576.1"/>
</dbReference>
<feature type="chain" id="PRO_5043653690" description="Cytochrome P450" evidence="9">
    <location>
        <begin position="26"/>
        <end position="532"/>
    </location>
</feature>
<dbReference type="GO" id="GO:0004497">
    <property type="term" value="F:monooxygenase activity"/>
    <property type="evidence" value="ECO:0007669"/>
    <property type="project" value="UniProtKB-KW"/>
</dbReference>
<dbReference type="GO" id="GO:0016705">
    <property type="term" value="F:oxidoreductase activity, acting on paired donors, with incorporation or reduction of molecular oxygen"/>
    <property type="evidence" value="ECO:0007669"/>
    <property type="project" value="InterPro"/>
</dbReference>
<keyword evidence="7" id="KW-0503">Monooxygenase</keyword>
<proteinExistence type="inferred from homology"/>
<name>A0AAV9NNJ1_9EURO</name>
<dbReference type="GO" id="GO:0005506">
    <property type="term" value="F:iron ion binding"/>
    <property type="evidence" value="ECO:0007669"/>
    <property type="project" value="InterPro"/>
</dbReference>
<sequence length="532" mass="59302">MSLEGVSWFTLLLVLTTALFLGVLAKVVSSARVDDREPPVVPSSVPFVGHVVGILRHGASYFRYLGVRFPHPIFALQTLTSKTYVVIDPGLAASVQRASKALSFNPIIPEVTQRVLGLDDQTKKIVATNIDRDGPVRGFYPDVQDTIYSTLTPGDALDELNMRAYIEFSSMLDSYVEKSHSGERGEELMAWVQHIVTIATAKFLYGPKNPITADSSLEKAFWDFVHGIPRLLLNLFPAYTARTAYKGREALAAAYIRYLDLGYEKLGSTITQERIAVGRKHGFTVPNLARSEISFLFAGIINTTFASFWIILHIFARPQLLREVRAELESNALANYNESPNIRSLQISKVNKACPLLLAVFRETLRLHSDVLSSRVVTTDTMLQDRYFLRKGSVLQISGGIMHADTRIWGDNVHEFHPERFLNSSSGHVSSGLKHEESRSEKQRSVHPAAFRAFGGGATLCPGRHFAQAEILGFVAMVILRFDIDSVEGGDLKVPEKKVDVLPIHILEPKEKVLVSMSDRTDWSQVQWRIAP</sequence>
<dbReference type="InterPro" id="IPR001128">
    <property type="entry name" value="Cyt_P450"/>
</dbReference>
<dbReference type="GO" id="GO:0020037">
    <property type="term" value="F:heme binding"/>
    <property type="evidence" value="ECO:0007669"/>
    <property type="project" value="InterPro"/>
</dbReference>
<dbReference type="InterPro" id="IPR036396">
    <property type="entry name" value="Cyt_P450_sf"/>
</dbReference>
<feature type="transmembrane region" description="Helical" evidence="8">
    <location>
        <begin position="293"/>
        <end position="315"/>
    </location>
</feature>
<evidence type="ECO:0000313" key="10">
    <source>
        <dbReference type="EMBL" id="KAK5062928.1"/>
    </source>
</evidence>
<dbReference type="PRINTS" id="PR00465">
    <property type="entry name" value="EP450IV"/>
</dbReference>
<evidence type="ECO:0000256" key="9">
    <source>
        <dbReference type="SAM" id="SignalP"/>
    </source>
</evidence>
<organism evidence="10 11">
    <name type="scientific">Exophiala bonariae</name>
    <dbReference type="NCBI Taxonomy" id="1690606"/>
    <lineage>
        <taxon>Eukaryota</taxon>
        <taxon>Fungi</taxon>
        <taxon>Dikarya</taxon>
        <taxon>Ascomycota</taxon>
        <taxon>Pezizomycotina</taxon>
        <taxon>Eurotiomycetes</taxon>
        <taxon>Chaetothyriomycetidae</taxon>
        <taxon>Chaetothyriales</taxon>
        <taxon>Herpotrichiellaceae</taxon>
        <taxon>Exophiala</taxon>
    </lineage>
</organism>
<evidence type="ECO:0000256" key="3">
    <source>
        <dbReference type="ARBA" id="ARBA00022723"/>
    </source>
</evidence>
<feature type="signal peptide" evidence="9">
    <location>
        <begin position="1"/>
        <end position="25"/>
    </location>
</feature>
<dbReference type="Gene3D" id="1.10.630.10">
    <property type="entry name" value="Cytochrome P450"/>
    <property type="match status" value="1"/>
</dbReference>
<evidence type="ECO:0000256" key="8">
    <source>
        <dbReference type="SAM" id="Phobius"/>
    </source>
</evidence>
<dbReference type="PANTHER" id="PTHR47582:SF1">
    <property type="entry name" value="P450, PUTATIVE (EUROFUNG)-RELATED"/>
    <property type="match status" value="1"/>
</dbReference>
<dbReference type="InterPro" id="IPR053007">
    <property type="entry name" value="CYP450_monoxygenase_sec-met"/>
</dbReference>
<dbReference type="InterPro" id="IPR002403">
    <property type="entry name" value="Cyt_P450_E_grp-IV"/>
</dbReference>
<reference evidence="10 11" key="1">
    <citation type="submission" date="2023-08" db="EMBL/GenBank/DDBJ databases">
        <title>Black Yeasts Isolated from many extreme environments.</title>
        <authorList>
            <person name="Coleine C."/>
            <person name="Stajich J.E."/>
            <person name="Selbmann L."/>
        </authorList>
    </citation>
    <scope>NUCLEOTIDE SEQUENCE [LARGE SCALE GENOMIC DNA]</scope>
    <source>
        <strain evidence="10 11">CCFEE 5792</strain>
    </source>
</reference>
<keyword evidence="8" id="KW-0472">Membrane</keyword>
<keyword evidence="8" id="KW-1133">Transmembrane helix</keyword>
<evidence type="ECO:0008006" key="12">
    <source>
        <dbReference type="Google" id="ProtNLM"/>
    </source>
</evidence>
<evidence type="ECO:0000256" key="7">
    <source>
        <dbReference type="RuleBase" id="RU000461"/>
    </source>
</evidence>
<comment type="caution">
    <text evidence="10">The sequence shown here is derived from an EMBL/GenBank/DDBJ whole genome shotgun (WGS) entry which is preliminary data.</text>
</comment>
<comment type="similarity">
    <text evidence="2 7">Belongs to the cytochrome P450 family.</text>
</comment>
<dbReference type="Pfam" id="PF00067">
    <property type="entry name" value="p450"/>
    <property type="match status" value="1"/>
</dbReference>
<dbReference type="InterPro" id="IPR017972">
    <property type="entry name" value="Cyt_P450_CS"/>
</dbReference>
<keyword evidence="9" id="KW-0732">Signal</keyword>
<keyword evidence="8" id="KW-0812">Transmembrane</keyword>
<dbReference type="EMBL" id="JAVRRD010000002">
    <property type="protein sequence ID" value="KAK5062928.1"/>
    <property type="molecule type" value="Genomic_DNA"/>
</dbReference>
<evidence type="ECO:0000256" key="5">
    <source>
        <dbReference type="ARBA" id="ARBA00023004"/>
    </source>
</evidence>
<protein>
    <recommendedName>
        <fullName evidence="12">Cytochrome P450</fullName>
    </recommendedName>
</protein>
<keyword evidence="11" id="KW-1185">Reference proteome</keyword>
<keyword evidence="3 6" id="KW-0479">Metal-binding</keyword>
<dbReference type="CDD" id="cd11040">
    <property type="entry name" value="CYP7_CYP8-like"/>
    <property type="match status" value="1"/>
</dbReference>
<dbReference type="PROSITE" id="PS00086">
    <property type="entry name" value="CYTOCHROME_P450"/>
    <property type="match status" value="1"/>
</dbReference>
<keyword evidence="6 7" id="KW-0349">Heme</keyword>
<dbReference type="SUPFAM" id="SSF48264">
    <property type="entry name" value="Cytochrome P450"/>
    <property type="match status" value="1"/>
</dbReference>
<dbReference type="GeneID" id="89973182"/>
<accession>A0AAV9NNJ1</accession>
<dbReference type="Proteomes" id="UP001358417">
    <property type="component" value="Unassembled WGS sequence"/>
</dbReference>
<evidence type="ECO:0000256" key="6">
    <source>
        <dbReference type="PIRSR" id="PIRSR602403-1"/>
    </source>
</evidence>
<comment type="cofactor">
    <cofactor evidence="1 6">
        <name>heme</name>
        <dbReference type="ChEBI" id="CHEBI:30413"/>
    </cofactor>
</comment>
<evidence type="ECO:0000256" key="2">
    <source>
        <dbReference type="ARBA" id="ARBA00010617"/>
    </source>
</evidence>
<dbReference type="PANTHER" id="PTHR47582">
    <property type="entry name" value="P450, PUTATIVE (EUROFUNG)-RELATED"/>
    <property type="match status" value="1"/>
</dbReference>
<keyword evidence="5 6" id="KW-0408">Iron</keyword>
<keyword evidence="4 7" id="KW-0560">Oxidoreductase</keyword>
<gene>
    <name evidence="10" type="ORF">LTR84_005004</name>
</gene>
<dbReference type="AlphaFoldDB" id="A0AAV9NNJ1"/>
<evidence type="ECO:0000256" key="1">
    <source>
        <dbReference type="ARBA" id="ARBA00001971"/>
    </source>
</evidence>
<feature type="binding site" description="axial binding residue" evidence="6">
    <location>
        <position position="461"/>
    </location>
    <ligand>
        <name>heme</name>
        <dbReference type="ChEBI" id="CHEBI:30413"/>
    </ligand>
    <ligandPart>
        <name>Fe</name>
        <dbReference type="ChEBI" id="CHEBI:18248"/>
    </ligandPart>
</feature>
<evidence type="ECO:0000313" key="11">
    <source>
        <dbReference type="Proteomes" id="UP001358417"/>
    </source>
</evidence>